<dbReference type="PROSITE" id="PS51918">
    <property type="entry name" value="RADICAL_SAM"/>
    <property type="match status" value="1"/>
</dbReference>
<keyword evidence="6" id="KW-0411">Iron-sulfur</keyword>
<keyword evidence="9" id="KW-1185">Reference proteome</keyword>
<keyword evidence="5" id="KW-0408">Iron</keyword>
<dbReference type="SUPFAM" id="SSF102114">
    <property type="entry name" value="Radical SAM enzymes"/>
    <property type="match status" value="1"/>
</dbReference>
<evidence type="ECO:0000259" key="7">
    <source>
        <dbReference type="PROSITE" id="PS51918"/>
    </source>
</evidence>
<keyword evidence="3" id="KW-0949">S-adenosyl-L-methionine</keyword>
<protein>
    <recommendedName>
        <fullName evidence="7">Radical SAM core domain-containing protein</fullName>
    </recommendedName>
</protein>
<dbReference type="InterPro" id="IPR058240">
    <property type="entry name" value="rSAM_sf"/>
</dbReference>
<accession>A0ABX3ILK5</accession>
<evidence type="ECO:0000256" key="4">
    <source>
        <dbReference type="ARBA" id="ARBA00022723"/>
    </source>
</evidence>
<evidence type="ECO:0000313" key="9">
    <source>
        <dbReference type="Proteomes" id="UP000242616"/>
    </source>
</evidence>
<feature type="domain" description="Radical SAM core" evidence="7">
    <location>
        <begin position="11"/>
        <end position="234"/>
    </location>
</feature>
<dbReference type="Pfam" id="PF04055">
    <property type="entry name" value="Radical_SAM"/>
    <property type="match status" value="1"/>
</dbReference>
<reference evidence="8 9" key="1">
    <citation type="submission" date="2015-06" db="EMBL/GenBank/DDBJ databases">
        <title>Genome sequencing of Thermotogales isolates from hydrothermal vents.</title>
        <authorList>
            <person name="Haverkamp T.H."/>
            <person name="Kublanov I.V."/>
            <person name="Nesbo C.L."/>
        </authorList>
    </citation>
    <scope>NUCLEOTIDE SEQUENCE [LARGE SCALE GENOMIC DNA]</scope>
    <source>
        <strain evidence="9">ik275mar</strain>
    </source>
</reference>
<name>A0ABX3ILK5_9BACT</name>
<comment type="cofactor">
    <cofactor evidence="1">
        <name>[4Fe-4S] cluster</name>
        <dbReference type="ChEBI" id="CHEBI:49883"/>
    </cofactor>
</comment>
<dbReference type="SFLD" id="SFLDG01083">
    <property type="entry name" value="Uncharacterised_Radical_SAM_Su"/>
    <property type="match status" value="1"/>
</dbReference>
<sequence>MANVFGPVPSRRLGNSLGVNLVPLKTCNYSCVYCQLGKTNYFTNERKEYYPTEKIINELEYAIKNTTLNIDYITFVGDGEPTLHSGIGRIIRWIKEKTNFKVAVITNGSLLYLNEVCNDLLYADLVLPSIDAPDERKFRLINRPVMKIRYEEIIDGLKLFARNFNGKIWIEVMLMKDINDSREDIDKISKIINSIFPIPERVYINVPIRPPTEKWVTIPDKRSLMYAQEKLPNAIPINFREEGKFDVNKYTNACEAILDITEKHPLRYDQAKEIAEYFKETIDEVLKKLQKEVKFVEYDNERYLKKLKNKNENTF</sequence>
<dbReference type="Gene3D" id="3.20.20.70">
    <property type="entry name" value="Aldolase class I"/>
    <property type="match status" value="1"/>
</dbReference>
<dbReference type="CDD" id="cd01335">
    <property type="entry name" value="Radical_SAM"/>
    <property type="match status" value="1"/>
</dbReference>
<proteinExistence type="predicted"/>
<dbReference type="InterPro" id="IPR040084">
    <property type="entry name" value="GTPase_Obg"/>
</dbReference>
<dbReference type="PANTHER" id="PTHR43787">
    <property type="entry name" value="FEMO COFACTOR BIOSYNTHESIS PROTEIN NIFB-RELATED"/>
    <property type="match status" value="1"/>
</dbReference>
<gene>
    <name evidence="8" type="ORF">XJ44_00505</name>
</gene>
<evidence type="ECO:0000256" key="2">
    <source>
        <dbReference type="ARBA" id="ARBA00022485"/>
    </source>
</evidence>
<evidence type="ECO:0000256" key="3">
    <source>
        <dbReference type="ARBA" id="ARBA00022691"/>
    </source>
</evidence>
<keyword evidence="2" id="KW-0004">4Fe-4S</keyword>
<dbReference type="RefSeq" id="WP_077197714.1">
    <property type="nucleotide sequence ID" value="NZ_LBFC01000002.1"/>
</dbReference>
<evidence type="ECO:0000256" key="6">
    <source>
        <dbReference type="ARBA" id="ARBA00023014"/>
    </source>
</evidence>
<evidence type="ECO:0000256" key="1">
    <source>
        <dbReference type="ARBA" id="ARBA00001966"/>
    </source>
</evidence>
<dbReference type="InterPro" id="IPR013785">
    <property type="entry name" value="Aldolase_TIM"/>
</dbReference>
<dbReference type="PANTHER" id="PTHR43787:SF11">
    <property type="entry name" value="UPF0026 PROTEIN SLR1464"/>
    <property type="match status" value="1"/>
</dbReference>
<dbReference type="Proteomes" id="UP000242616">
    <property type="component" value="Unassembled WGS sequence"/>
</dbReference>
<dbReference type="SFLD" id="SFLDG01067">
    <property type="entry name" value="SPASM/twitch_domain_containing"/>
    <property type="match status" value="1"/>
</dbReference>
<keyword evidence="4" id="KW-0479">Metal-binding</keyword>
<evidence type="ECO:0000256" key="5">
    <source>
        <dbReference type="ARBA" id="ARBA00023004"/>
    </source>
</evidence>
<dbReference type="SFLD" id="SFLDS00029">
    <property type="entry name" value="Radical_SAM"/>
    <property type="match status" value="1"/>
</dbReference>
<evidence type="ECO:0000313" key="8">
    <source>
        <dbReference type="EMBL" id="ONN28059.1"/>
    </source>
</evidence>
<organism evidence="8 9">
    <name type="scientific">Thermosipho affectus</name>
    <dbReference type="NCBI Taxonomy" id="660294"/>
    <lineage>
        <taxon>Bacteria</taxon>
        <taxon>Thermotogati</taxon>
        <taxon>Thermotogota</taxon>
        <taxon>Thermotogae</taxon>
        <taxon>Thermotogales</taxon>
        <taxon>Fervidobacteriaceae</taxon>
        <taxon>Thermosipho</taxon>
    </lineage>
</organism>
<dbReference type="InterPro" id="IPR007197">
    <property type="entry name" value="rSAM"/>
</dbReference>
<dbReference type="EMBL" id="LBFC01000002">
    <property type="protein sequence ID" value="ONN28059.1"/>
    <property type="molecule type" value="Genomic_DNA"/>
</dbReference>
<comment type="caution">
    <text evidence="8">The sequence shown here is derived from an EMBL/GenBank/DDBJ whole genome shotgun (WGS) entry which is preliminary data.</text>
</comment>